<dbReference type="AlphaFoldDB" id="A0AAN9EWA3"/>
<feature type="compositionally biased region" description="Low complexity" evidence="1">
    <location>
        <begin position="240"/>
        <end position="266"/>
    </location>
</feature>
<evidence type="ECO:0000313" key="2">
    <source>
        <dbReference type="EMBL" id="KAK7264762.1"/>
    </source>
</evidence>
<feature type="region of interest" description="Disordered" evidence="1">
    <location>
        <begin position="232"/>
        <end position="296"/>
    </location>
</feature>
<accession>A0AAN9EWA3</accession>
<name>A0AAN9EWA3_CLITE</name>
<evidence type="ECO:0000313" key="3">
    <source>
        <dbReference type="Proteomes" id="UP001359559"/>
    </source>
</evidence>
<proteinExistence type="predicted"/>
<dbReference type="Proteomes" id="UP001359559">
    <property type="component" value="Unassembled WGS sequence"/>
</dbReference>
<dbReference type="Pfam" id="PF02992">
    <property type="entry name" value="Transposase_21"/>
    <property type="match status" value="1"/>
</dbReference>
<keyword evidence="3" id="KW-1185">Reference proteome</keyword>
<feature type="compositionally biased region" description="Polar residues" evidence="1">
    <location>
        <begin position="287"/>
        <end position="296"/>
    </location>
</feature>
<gene>
    <name evidence="2" type="ORF">RJT34_32372</name>
</gene>
<evidence type="ECO:0000256" key="1">
    <source>
        <dbReference type="SAM" id="MobiDB-lite"/>
    </source>
</evidence>
<organism evidence="2 3">
    <name type="scientific">Clitoria ternatea</name>
    <name type="common">Butterfly pea</name>
    <dbReference type="NCBI Taxonomy" id="43366"/>
    <lineage>
        <taxon>Eukaryota</taxon>
        <taxon>Viridiplantae</taxon>
        <taxon>Streptophyta</taxon>
        <taxon>Embryophyta</taxon>
        <taxon>Tracheophyta</taxon>
        <taxon>Spermatophyta</taxon>
        <taxon>Magnoliopsida</taxon>
        <taxon>eudicotyledons</taxon>
        <taxon>Gunneridae</taxon>
        <taxon>Pentapetalae</taxon>
        <taxon>rosids</taxon>
        <taxon>fabids</taxon>
        <taxon>Fabales</taxon>
        <taxon>Fabaceae</taxon>
        <taxon>Papilionoideae</taxon>
        <taxon>50 kb inversion clade</taxon>
        <taxon>NPAAA clade</taxon>
        <taxon>indigoferoid/millettioid clade</taxon>
        <taxon>Phaseoleae</taxon>
        <taxon>Clitoria</taxon>
    </lineage>
</organism>
<dbReference type="PANTHER" id="PTHR10775:SF185">
    <property type="entry name" value="OS08G0208400 PROTEIN"/>
    <property type="match status" value="1"/>
</dbReference>
<dbReference type="InterPro" id="IPR004242">
    <property type="entry name" value="Transposase_21"/>
</dbReference>
<dbReference type="PANTHER" id="PTHR10775">
    <property type="entry name" value="OS08G0208400 PROTEIN"/>
    <property type="match status" value="1"/>
</dbReference>
<comment type="caution">
    <text evidence="2">The sequence shown here is derived from an EMBL/GenBank/DDBJ whole genome shotgun (WGS) entry which is preliminary data.</text>
</comment>
<protein>
    <submittedName>
        <fullName evidence="2">Uncharacterized protein</fullName>
    </submittedName>
</protein>
<sequence>MRWHALNRTQEGFLCHSSNGKAWKCLDELYPDFSGEPCNVRLGLCTDGFNPFGQYGRAYSCWPVILTPYNLLPDICMKREVMFLSILVPGPKNPKANIDVFLQPLVEELSQLWDIGVMTYDASLKNNFMMRAVLIWTINDFPAYGMLSGWSTSGKLACPVCMEHTGGESLLVSGKTTPFFAVSLQSFLLMPKISDGKYRRYFPVNLSDDGSAPAVSLSLNLRLPPSSLTLPPSLPPFPSGGPRSLPPISLAPLSPKPSSLDSVSLSHEAPSTHPGSPSLSFEAPSTRRLSPTTLPSWNTSVVAPPSLLQDPTLGSLIVAAIVLA</sequence>
<reference evidence="2 3" key="1">
    <citation type="submission" date="2024-01" db="EMBL/GenBank/DDBJ databases">
        <title>The genomes of 5 underutilized Papilionoideae crops provide insights into root nodulation and disease resistance.</title>
        <authorList>
            <person name="Yuan L."/>
        </authorList>
    </citation>
    <scope>NUCLEOTIDE SEQUENCE [LARGE SCALE GENOMIC DNA]</scope>
    <source>
        <strain evidence="2">LY-2023</strain>
        <tissue evidence="2">Leaf</tissue>
    </source>
</reference>
<dbReference type="EMBL" id="JAYKXN010000008">
    <property type="protein sequence ID" value="KAK7264762.1"/>
    <property type="molecule type" value="Genomic_DNA"/>
</dbReference>